<dbReference type="InterPro" id="IPR012932">
    <property type="entry name" value="VKOR"/>
</dbReference>
<evidence type="ECO:0000256" key="8">
    <source>
        <dbReference type="ARBA" id="ARBA00023157"/>
    </source>
</evidence>
<evidence type="ECO:0000259" key="11">
    <source>
        <dbReference type="SMART" id="SM00756"/>
    </source>
</evidence>
<feature type="transmembrane region" description="Helical" evidence="10">
    <location>
        <begin position="47"/>
        <end position="71"/>
    </location>
</feature>
<keyword evidence="8" id="KW-1015">Disulfide bond</keyword>
<dbReference type="Pfam" id="PF07884">
    <property type="entry name" value="VKOR"/>
    <property type="match status" value="1"/>
</dbReference>
<dbReference type="InterPro" id="IPR038354">
    <property type="entry name" value="VKOR_sf"/>
</dbReference>
<evidence type="ECO:0000256" key="1">
    <source>
        <dbReference type="ARBA" id="ARBA00004141"/>
    </source>
</evidence>
<evidence type="ECO:0000313" key="13">
    <source>
        <dbReference type="Proteomes" id="UP000282311"/>
    </source>
</evidence>
<feature type="transmembrane region" description="Helical" evidence="10">
    <location>
        <begin position="105"/>
        <end position="127"/>
    </location>
</feature>
<dbReference type="Gene3D" id="1.20.1440.130">
    <property type="entry name" value="VKOR domain"/>
    <property type="match status" value="1"/>
</dbReference>
<dbReference type="OrthoDB" id="2609400at2"/>
<evidence type="ECO:0000256" key="6">
    <source>
        <dbReference type="ARBA" id="ARBA00023002"/>
    </source>
</evidence>
<keyword evidence="6" id="KW-0560">Oxidoreductase</keyword>
<keyword evidence="5 10" id="KW-1133">Transmembrane helix</keyword>
<keyword evidence="13" id="KW-1185">Reference proteome</keyword>
<comment type="subcellular location">
    <subcellularLocation>
        <location evidence="1">Membrane</location>
        <topology evidence="1">Multi-pass membrane protein</topology>
    </subcellularLocation>
</comment>
<dbReference type="AlphaFoldDB" id="A0A3B0AW66"/>
<keyword evidence="3 10" id="KW-0812">Transmembrane</keyword>
<dbReference type="RefSeq" id="WP_120751761.1">
    <property type="nucleotide sequence ID" value="NZ_RBAH01000044.1"/>
</dbReference>
<dbReference type="Proteomes" id="UP000282311">
    <property type="component" value="Unassembled WGS sequence"/>
</dbReference>
<evidence type="ECO:0000256" key="2">
    <source>
        <dbReference type="ARBA" id="ARBA00006214"/>
    </source>
</evidence>
<dbReference type="GO" id="GO:0016020">
    <property type="term" value="C:membrane"/>
    <property type="evidence" value="ECO:0007669"/>
    <property type="project" value="UniProtKB-SubCell"/>
</dbReference>
<sequence>MTRQRNTLIISMAAAGMLVSLYLFWSKITSQFYCPIGDCSVVNNSRYAYIGPFPVSLMGISYYCILILLMAASRRGEYALKPVILRLYIWAGFGYSTYLTGVEAFVLRTVCIWCVISYVLMIGITVVSSLKRPLFFSFTEHEANR</sequence>
<evidence type="ECO:0000256" key="10">
    <source>
        <dbReference type="SAM" id="Phobius"/>
    </source>
</evidence>
<dbReference type="InterPro" id="IPR044698">
    <property type="entry name" value="VKOR/LTO1"/>
</dbReference>
<dbReference type="PANTHER" id="PTHR34573:SF1">
    <property type="entry name" value="VITAMIN K EPOXIDE REDUCTASE DOMAIN-CONTAINING PROTEIN"/>
    <property type="match status" value="1"/>
</dbReference>
<dbReference type="EMBL" id="RBAH01000044">
    <property type="protein sequence ID" value="RKN64186.1"/>
    <property type="molecule type" value="Genomic_DNA"/>
</dbReference>
<keyword evidence="9" id="KW-0676">Redox-active center</keyword>
<protein>
    <submittedName>
        <fullName evidence="12">Vitamin K epoxide reductase family protein</fullName>
    </submittedName>
</protein>
<feature type="transmembrane region" description="Helical" evidence="10">
    <location>
        <begin position="7"/>
        <end position="25"/>
    </location>
</feature>
<comment type="similarity">
    <text evidence="2">Belongs to the VKOR family.</text>
</comment>
<keyword evidence="7 10" id="KW-0472">Membrane</keyword>
<gene>
    <name evidence="12" type="ORF">D7M11_34195</name>
</gene>
<accession>A0A3B0AW66</accession>
<dbReference type="GO" id="GO:0016491">
    <property type="term" value="F:oxidoreductase activity"/>
    <property type="evidence" value="ECO:0007669"/>
    <property type="project" value="UniProtKB-KW"/>
</dbReference>
<evidence type="ECO:0000256" key="7">
    <source>
        <dbReference type="ARBA" id="ARBA00023136"/>
    </source>
</evidence>
<feature type="transmembrane region" description="Helical" evidence="10">
    <location>
        <begin position="83"/>
        <end position="99"/>
    </location>
</feature>
<evidence type="ECO:0000256" key="5">
    <source>
        <dbReference type="ARBA" id="ARBA00022989"/>
    </source>
</evidence>
<evidence type="ECO:0000256" key="4">
    <source>
        <dbReference type="ARBA" id="ARBA00022719"/>
    </source>
</evidence>
<comment type="caution">
    <text evidence="12">The sequence shown here is derived from an EMBL/GenBank/DDBJ whole genome shotgun (WGS) entry which is preliminary data.</text>
</comment>
<name>A0A3B0AW66_9BACL</name>
<dbReference type="CDD" id="cd12916">
    <property type="entry name" value="VKOR_1"/>
    <property type="match status" value="1"/>
</dbReference>
<dbReference type="SMART" id="SM00756">
    <property type="entry name" value="VKc"/>
    <property type="match status" value="1"/>
</dbReference>
<organism evidence="12 13">
    <name type="scientific">Paenibacillus ginsengarvi</name>
    <dbReference type="NCBI Taxonomy" id="400777"/>
    <lineage>
        <taxon>Bacteria</taxon>
        <taxon>Bacillati</taxon>
        <taxon>Bacillota</taxon>
        <taxon>Bacilli</taxon>
        <taxon>Bacillales</taxon>
        <taxon>Paenibacillaceae</taxon>
        <taxon>Paenibacillus</taxon>
    </lineage>
</organism>
<keyword evidence="4" id="KW-0874">Quinone</keyword>
<evidence type="ECO:0000256" key="9">
    <source>
        <dbReference type="ARBA" id="ARBA00023284"/>
    </source>
</evidence>
<reference evidence="12 13" key="1">
    <citation type="journal article" date="2007" name="Int. J. Syst. Evol. Microbiol.">
        <title>Paenibacillus ginsengarvi sp. nov., isolated from soil from ginseng cultivation.</title>
        <authorList>
            <person name="Yoon M.H."/>
            <person name="Ten L.N."/>
            <person name="Im W.T."/>
        </authorList>
    </citation>
    <scope>NUCLEOTIDE SEQUENCE [LARGE SCALE GENOMIC DNA]</scope>
    <source>
        <strain evidence="12 13">KCTC 13059</strain>
    </source>
</reference>
<proteinExistence type="inferred from homology"/>
<dbReference type="PANTHER" id="PTHR34573">
    <property type="entry name" value="VKC DOMAIN-CONTAINING PROTEIN"/>
    <property type="match status" value="1"/>
</dbReference>
<dbReference type="GO" id="GO:0048038">
    <property type="term" value="F:quinone binding"/>
    <property type="evidence" value="ECO:0007669"/>
    <property type="project" value="UniProtKB-KW"/>
</dbReference>
<evidence type="ECO:0000313" key="12">
    <source>
        <dbReference type="EMBL" id="RKN64186.1"/>
    </source>
</evidence>
<evidence type="ECO:0000256" key="3">
    <source>
        <dbReference type="ARBA" id="ARBA00022692"/>
    </source>
</evidence>
<feature type="domain" description="Vitamin K epoxide reductase" evidence="11">
    <location>
        <begin position="2"/>
        <end position="132"/>
    </location>
</feature>